<gene>
    <name evidence="1" type="ORF">UFOVP390_5</name>
</gene>
<protein>
    <submittedName>
        <fullName evidence="1">Uncharacterized protein</fullName>
    </submittedName>
</protein>
<accession>A0A6J7X010</accession>
<organism evidence="1">
    <name type="scientific">uncultured Caudovirales phage</name>
    <dbReference type="NCBI Taxonomy" id="2100421"/>
    <lineage>
        <taxon>Viruses</taxon>
        <taxon>Duplodnaviria</taxon>
        <taxon>Heunggongvirae</taxon>
        <taxon>Uroviricota</taxon>
        <taxon>Caudoviricetes</taxon>
        <taxon>Peduoviridae</taxon>
        <taxon>Maltschvirus</taxon>
        <taxon>Maltschvirus maltsch</taxon>
    </lineage>
</organism>
<proteinExistence type="predicted"/>
<evidence type="ECO:0000313" key="1">
    <source>
        <dbReference type="EMBL" id="CAB5223716.1"/>
    </source>
</evidence>
<name>A0A6J7X010_9CAUD</name>
<reference evidence="1" key="1">
    <citation type="submission" date="2020-05" db="EMBL/GenBank/DDBJ databases">
        <authorList>
            <person name="Chiriac C."/>
            <person name="Salcher M."/>
            <person name="Ghai R."/>
            <person name="Kavagutti S V."/>
        </authorList>
    </citation>
    <scope>NUCLEOTIDE SEQUENCE</scope>
</reference>
<dbReference type="EMBL" id="LR798323">
    <property type="protein sequence ID" value="CAB5223716.1"/>
    <property type="molecule type" value="Genomic_DNA"/>
</dbReference>
<sequence>MATSTNIQYLVNSAKDEFGATVSIKTASDRRQIETFIAGAAITAGDWVQFDTSATDAGRVLTVIQAGAGFAAGNPLVCGVALTAATVAGQTVDVVVAGYAELANVAAAVAAAGVALVVDNTAAGRAVAIAAADTAPACGVSLEAAGVGNTCDVWVIKQF</sequence>